<organism evidence="5 6">
    <name type="scientific">Olea europaea subsp. europaea</name>
    <dbReference type="NCBI Taxonomy" id="158383"/>
    <lineage>
        <taxon>Eukaryota</taxon>
        <taxon>Viridiplantae</taxon>
        <taxon>Streptophyta</taxon>
        <taxon>Embryophyta</taxon>
        <taxon>Tracheophyta</taxon>
        <taxon>Spermatophyta</taxon>
        <taxon>Magnoliopsida</taxon>
        <taxon>eudicotyledons</taxon>
        <taxon>Gunneridae</taxon>
        <taxon>Pentapetalae</taxon>
        <taxon>asterids</taxon>
        <taxon>lamiids</taxon>
        <taxon>Lamiales</taxon>
        <taxon>Oleaceae</taxon>
        <taxon>Oleeae</taxon>
        <taxon>Olea</taxon>
    </lineage>
</organism>
<dbReference type="Pfam" id="PF14577">
    <property type="entry name" value="SEO_C"/>
    <property type="match status" value="1"/>
</dbReference>
<dbReference type="Proteomes" id="UP000594638">
    <property type="component" value="Unassembled WGS sequence"/>
</dbReference>
<dbReference type="PANTHER" id="PTHR33232:SF20">
    <property type="entry name" value="PROTEIN SIEVE ELEMENT OCCLUSION B-LIKE"/>
    <property type="match status" value="1"/>
</dbReference>
<gene>
    <name evidence="5" type="ORF">OLEA9_A039541</name>
</gene>
<feature type="domain" description="Sieve element occlusion N-terminal" evidence="3">
    <location>
        <begin position="78"/>
        <end position="365"/>
    </location>
</feature>
<dbReference type="InterPro" id="IPR027944">
    <property type="entry name" value="SEO_C"/>
</dbReference>
<evidence type="ECO:0000313" key="5">
    <source>
        <dbReference type="EMBL" id="CAA2999717.1"/>
    </source>
</evidence>
<dbReference type="GO" id="GO:0010088">
    <property type="term" value="P:phloem development"/>
    <property type="evidence" value="ECO:0007669"/>
    <property type="project" value="InterPro"/>
</dbReference>
<feature type="coiled-coil region" evidence="1">
    <location>
        <begin position="324"/>
        <end position="351"/>
    </location>
</feature>
<dbReference type="AlphaFoldDB" id="A0A8S0T3W7"/>
<dbReference type="Pfam" id="PF14576">
    <property type="entry name" value="SEO_N"/>
    <property type="match status" value="1"/>
</dbReference>
<reference evidence="5 6" key="1">
    <citation type="submission" date="2019-12" db="EMBL/GenBank/DDBJ databases">
        <authorList>
            <person name="Alioto T."/>
            <person name="Alioto T."/>
            <person name="Gomez Garrido J."/>
        </authorList>
    </citation>
    <scope>NUCLEOTIDE SEQUENCE [LARGE SCALE GENOMIC DNA]</scope>
</reference>
<evidence type="ECO:0000259" key="3">
    <source>
        <dbReference type="Pfam" id="PF14576"/>
    </source>
</evidence>
<feature type="region of interest" description="Disordered" evidence="2">
    <location>
        <begin position="1"/>
        <end position="70"/>
    </location>
</feature>
<accession>A0A8S0T3W7</accession>
<protein>
    <recommendedName>
        <fullName evidence="7">Sieve element occlusion</fullName>
    </recommendedName>
</protein>
<keyword evidence="1" id="KW-0175">Coiled coil</keyword>
<evidence type="ECO:0008006" key="7">
    <source>
        <dbReference type="Google" id="ProtNLM"/>
    </source>
</evidence>
<evidence type="ECO:0000256" key="1">
    <source>
        <dbReference type="SAM" id="Coils"/>
    </source>
</evidence>
<proteinExistence type="predicted"/>
<dbReference type="InterPro" id="IPR027942">
    <property type="entry name" value="SEO_N"/>
</dbReference>
<comment type="caution">
    <text evidence="5">The sequence shown here is derived from an EMBL/GenBank/DDBJ whole genome shotgun (WGS) entry which is preliminary data.</text>
</comment>
<sequence length="760" mass="87712">MAHREMVPAPRTNPLVSDKSNPKPPTTAPGTQSYLTDRERAKLKPSQDELDHSPAHHSNGGRGRLTKGDRRYRHFAADDIGLNKQIQGTHAPDHEDLDVKPVLSIIEEILRHGKSFDIVHGAQVPAHSESYEEKSFQSAYHDAEIVKLLAYPINKISCEIICKCAGGGEAHSIAIGLLETLSNYGWDAKVVITFAAFSVTYGEFWLVDQLRGKNQLAKDIAALKDLPDTMEHNEEIKKKFKAIFNLLQTVLTVTQIIVEFKELPTRYINRESPEMVSATAHIPTTVYWIIRSILACASVLLNLVGSGHEYITSTAESWEILSLANKLSHMAEHLQEQLRKLKELIEDRKTDAALAALKKLFETSHIDNMIILKSIIRAREDQMPIFDGTRRINERLEVLRLKYVLLLISDLDLPQEELNILHLIYNQQTMRHEYEVLWFPIVDHAVSISPTQERQFLDLRSSMPWYSVDHPSFVDPVAIRYIREIWNFIHMPMLVVLDPQGRVANTNALPMMWIWGSHAFPFTKQRELDLWRESTWNMDLLTDSIDPRIQEWTRDNKTICLYGGDDINWIRRFTTTVRGIATTLHVPLEMIYVGKRNSKDRVRRCHEIIDTEKLSHIFPLKDFYDYIWFFWVRLGSMWNSKLQHGMTVETDKIMQEIMAMLTYDGSEQGWAVFSRGLYEMTKGKDDILITVFDNFNQWGHRVDHPDKFVPELDKEISGVHPEHHCNRLILPGHGNIPERVVCSECGRTMDKFVMYRCCTD</sequence>
<feature type="compositionally biased region" description="Basic and acidic residues" evidence="2">
    <location>
        <begin position="36"/>
        <end position="54"/>
    </location>
</feature>
<name>A0A8S0T3W7_OLEEU</name>
<evidence type="ECO:0000313" key="6">
    <source>
        <dbReference type="Proteomes" id="UP000594638"/>
    </source>
</evidence>
<keyword evidence="6" id="KW-1185">Reference proteome</keyword>
<dbReference type="Gramene" id="OE9A039541T1">
    <property type="protein sequence ID" value="OE9A039541C1"/>
    <property type="gene ID" value="OE9A039541"/>
</dbReference>
<evidence type="ECO:0000259" key="4">
    <source>
        <dbReference type="Pfam" id="PF14577"/>
    </source>
</evidence>
<dbReference type="PANTHER" id="PTHR33232">
    <property type="entry name" value="PROTEIN SIEVE ELEMENT OCCLUSION B-LIKE"/>
    <property type="match status" value="1"/>
</dbReference>
<dbReference type="EMBL" id="CACTIH010005648">
    <property type="protein sequence ID" value="CAA2999717.1"/>
    <property type="molecule type" value="Genomic_DNA"/>
</dbReference>
<dbReference type="InterPro" id="IPR039299">
    <property type="entry name" value="SEOA"/>
</dbReference>
<feature type="domain" description="Sieve element occlusion C-terminal" evidence="4">
    <location>
        <begin position="526"/>
        <end position="759"/>
    </location>
</feature>
<evidence type="ECO:0000256" key="2">
    <source>
        <dbReference type="SAM" id="MobiDB-lite"/>
    </source>
</evidence>
<dbReference type="OrthoDB" id="1854460at2759"/>